<evidence type="ECO:0000256" key="1">
    <source>
        <dbReference type="PIRSR" id="PIRSR601952-1"/>
    </source>
</evidence>
<sequence precursor="true">MKPFLTLLTATLALSGLASAADLKIYPYDGAHVLAGQRFDLRVEAGSVKGAGDATVTLDGQPVGNLVRSSAGDGKAEWTLRGTSLPSGNHTLQVTFKDDSGTSTAQAAWTADAPTTGPAKKVILFIGDGMGWNTVRAAELIAKGYNPANGMPRGRLAMEEGLGGMATVTTSSYDSFLADSANTASSIASGQKIAVNALNVYPDNTPDTLDNPRIETITEILKRTRGAGVGLVTNAYGADATPAAFGAHTFKRGDYAAIVDQYFKGAASPDVLLMGGSRDFIPQSAPGSRRKDNTDWITDSQKLGFTLATTRAELNAAKGSKLLGLFNYDNLNYYLDRAQYQDPKVLGDFKDQPYLWEMTQKAVATLDQNPNGYFLMVEGGLIDKAEHPLDWQRGVFDVLELDKAVAWAKDYARTHPDTLVLVTADHAHSISTFGGYDTTMGAGNREAVGTYQDAKFPTYGDKLDANGIPMVNTPRTLAVGFAATPDYCETFVSRSVFKDPSVSDGQGGYVPNPDICGETGAYFRIGNLPKSANQGVHTADPLPLFAFGAGAGNFMGLMDQTDIFFQIARAMGVDATKTK</sequence>
<dbReference type="InterPro" id="IPR017850">
    <property type="entry name" value="Alkaline_phosphatase_core_sf"/>
</dbReference>
<evidence type="ECO:0000256" key="2">
    <source>
        <dbReference type="PIRSR" id="PIRSR601952-2"/>
    </source>
</evidence>
<accession>E8U888</accession>
<reference evidence="5 6" key="1">
    <citation type="journal article" date="2011" name="Stand. Genomic Sci.">
        <title>Complete genome sequence of Deinococcus maricopensis type strain (LB-34).</title>
        <authorList>
            <person name="Pukall R."/>
            <person name="Zeytun A."/>
            <person name="Lucas S."/>
            <person name="Lapidus A."/>
            <person name="Hammon N."/>
            <person name="Deshpande S."/>
            <person name="Nolan M."/>
            <person name="Cheng J.F."/>
            <person name="Pitluck S."/>
            <person name="Liolios K."/>
            <person name="Pagani I."/>
            <person name="Mikhailova N."/>
            <person name="Ivanova N."/>
            <person name="Mavromatis K."/>
            <person name="Pati A."/>
            <person name="Tapia R."/>
            <person name="Han C."/>
            <person name="Goodwin L."/>
            <person name="Chen A."/>
            <person name="Palaniappan K."/>
            <person name="Land M."/>
            <person name="Hauser L."/>
            <person name="Chang Y.J."/>
            <person name="Jeffries C.D."/>
            <person name="Brambilla E.M."/>
            <person name="Rohde M."/>
            <person name="Goker M."/>
            <person name="Detter J.C."/>
            <person name="Woyke T."/>
            <person name="Bristow J."/>
            <person name="Eisen J.A."/>
            <person name="Markowitz V."/>
            <person name="Hugenholtz P."/>
            <person name="Kyrpides N.C."/>
            <person name="Klenk H.P."/>
        </authorList>
    </citation>
    <scope>NUCLEOTIDE SEQUENCE [LARGE SCALE GENOMIC DNA]</scope>
    <source>
        <strain evidence="6">DSM 21211 / LMG 22137 / NRRL B-23946 / LB-34</strain>
    </source>
</reference>
<proteinExistence type="inferred from homology"/>
<dbReference type="PANTHER" id="PTHR11596:SF72">
    <property type="entry name" value="ALKALINE PHOSPHATASE"/>
    <property type="match status" value="1"/>
</dbReference>
<dbReference type="InterPro" id="IPR001952">
    <property type="entry name" value="Alkaline_phosphatase"/>
</dbReference>
<dbReference type="GO" id="GO:0004035">
    <property type="term" value="F:alkaline phosphatase activity"/>
    <property type="evidence" value="ECO:0007669"/>
    <property type="project" value="TreeGrafter"/>
</dbReference>
<dbReference type="Pfam" id="PF00245">
    <property type="entry name" value="Alk_phosphatase"/>
    <property type="match status" value="1"/>
</dbReference>
<feature type="binding site" evidence="2">
    <location>
        <position position="239"/>
    </location>
    <ligand>
        <name>Mg(2+)</name>
        <dbReference type="ChEBI" id="CHEBI:18420"/>
    </ligand>
</feature>
<gene>
    <name evidence="5" type="ordered locus">Deima_1628</name>
</gene>
<dbReference type="CDD" id="cd16012">
    <property type="entry name" value="ALP"/>
    <property type="match status" value="1"/>
</dbReference>
<feature type="binding site" evidence="2">
    <location>
        <position position="425"/>
    </location>
    <ligand>
        <name>Zn(2+)</name>
        <dbReference type="ChEBI" id="CHEBI:29105"/>
        <label>2</label>
    </ligand>
</feature>
<dbReference type="RefSeq" id="WP_013556782.1">
    <property type="nucleotide sequence ID" value="NC_014958.1"/>
</dbReference>
<organism evidence="5 6">
    <name type="scientific">Deinococcus maricopensis (strain DSM 21211 / LMG 22137 / NRRL B-23946 / LB-34)</name>
    <dbReference type="NCBI Taxonomy" id="709986"/>
    <lineage>
        <taxon>Bacteria</taxon>
        <taxon>Thermotogati</taxon>
        <taxon>Deinococcota</taxon>
        <taxon>Deinococci</taxon>
        <taxon>Deinococcales</taxon>
        <taxon>Deinococcaceae</taxon>
        <taxon>Deinococcus</taxon>
    </lineage>
</organism>
<feature type="binding site" evidence="2">
    <location>
        <position position="383"/>
    </location>
    <ligand>
        <name>Zn(2+)</name>
        <dbReference type="ChEBI" id="CHEBI:29105"/>
        <label>2</label>
    </ligand>
</feature>
<keyword evidence="6" id="KW-1185">Reference proteome</keyword>
<comment type="similarity">
    <text evidence="3">Belongs to the alkaline phosphatase family.</text>
</comment>
<feature type="chain" id="PRO_5003231747" evidence="4">
    <location>
        <begin position="21"/>
        <end position="579"/>
    </location>
</feature>
<dbReference type="SMR" id="E8U888"/>
<dbReference type="HOGENOM" id="CLU_008539_3_0_0"/>
<evidence type="ECO:0000313" key="6">
    <source>
        <dbReference type="Proteomes" id="UP000008635"/>
    </source>
</evidence>
<dbReference type="Gene3D" id="3.40.720.10">
    <property type="entry name" value="Alkaline Phosphatase, subunit A"/>
    <property type="match status" value="1"/>
</dbReference>
<dbReference type="Gene3D" id="2.60.40.10">
    <property type="entry name" value="Immunoglobulins"/>
    <property type="match status" value="1"/>
</dbReference>
<reference evidence="6" key="2">
    <citation type="submission" date="2011-01" db="EMBL/GenBank/DDBJ databases">
        <title>The complete genome of Deinococcus maricopensis DSM 21211.</title>
        <authorList>
            <consortium name="US DOE Joint Genome Institute (JGI-PGF)"/>
            <person name="Lucas S."/>
            <person name="Copeland A."/>
            <person name="Lapidus A."/>
            <person name="Goodwin L."/>
            <person name="Pitluck S."/>
            <person name="Kyrpides N."/>
            <person name="Mavromatis K."/>
            <person name="Pagani I."/>
            <person name="Ivanova N."/>
            <person name="Ovchinnikova G."/>
            <person name="Zeytun A."/>
            <person name="Detter J.C."/>
            <person name="Han C."/>
            <person name="Land M."/>
            <person name="Hauser L."/>
            <person name="Markowitz V."/>
            <person name="Cheng J.-F."/>
            <person name="Hugenholtz P."/>
            <person name="Woyke T."/>
            <person name="Wu D."/>
            <person name="Pukall R."/>
            <person name="Gehrich-Schroeter G."/>
            <person name="Brambilla E."/>
            <person name="Klenk H.-P."/>
            <person name="Eisen J.A."/>
        </authorList>
    </citation>
    <scope>NUCLEOTIDE SEQUENCE [LARGE SCALE GENOMIC DNA]</scope>
    <source>
        <strain evidence="6">DSM 21211 / LMG 22137 / NRRL B-23946 / LB-34</strain>
    </source>
</reference>
<dbReference type="eggNOG" id="COG1785">
    <property type="taxonomic scope" value="Bacteria"/>
</dbReference>
<comment type="cofactor">
    <cofactor evidence="2">
        <name>Mg(2+)</name>
        <dbReference type="ChEBI" id="CHEBI:18420"/>
    </cofactor>
    <text evidence="2">Binds 1 Mg(2+) ion.</text>
</comment>
<keyword evidence="2" id="KW-0460">Magnesium</keyword>
<feature type="binding site" evidence="2">
    <location>
        <position position="537"/>
    </location>
    <ligand>
        <name>Zn(2+)</name>
        <dbReference type="ChEBI" id="CHEBI:29105"/>
        <label>2</label>
    </ligand>
</feature>
<dbReference type="InterPro" id="IPR013783">
    <property type="entry name" value="Ig-like_fold"/>
</dbReference>
<feature type="signal peptide" evidence="4">
    <location>
        <begin position="1"/>
        <end position="20"/>
    </location>
</feature>
<keyword evidence="4" id="KW-0732">Signal</keyword>
<dbReference type="PRINTS" id="PR00113">
    <property type="entry name" value="ALKPHPHTASE"/>
</dbReference>
<feature type="binding site" evidence="2">
    <location>
        <position position="378"/>
    </location>
    <ligand>
        <name>Mg(2+)</name>
        <dbReference type="ChEBI" id="CHEBI:18420"/>
    </ligand>
</feature>
<dbReference type="GO" id="GO:0046872">
    <property type="term" value="F:metal ion binding"/>
    <property type="evidence" value="ECO:0007669"/>
    <property type="project" value="UniProtKB-KW"/>
</dbReference>
<feature type="binding site" evidence="2">
    <location>
        <position position="387"/>
    </location>
    <ligand>
        <name>Zn(2+)</name>
        <dbReference type="ChEBI" id="CHEBI:29105"/>
        <label>2</label>
    </ligand>
</feature>
<feature type="binding site" evidence="2">
    <location>
        <position position="426"/>
    </location>
    <ligand>
        <name>Zn(2+)</name>
        <dbReference type="ChEBI" id="CHEBI:29105"/>
        <label>2</label>
    </ligand>
</feature>
<dbReference type="EMBL" id="CP002454">
    <property type="protein sequence ID" value="ADV67277.1"/>
    <property type="molecule type" value="Genomic_DNA"/>
</dbReference>
<feature type="binding site" evidence="2">
    <location>
        <position position="128"/>
    </location>
    <ligand>
        <name>Zn(2+)</name>
        <dbReference type="ChEBI" id="CHEBI:29105"/>
        <label>2</label>
    </ligand>
</feature>
<evidence type="ECO:0000256" key="4">
    <source>
        <dbReference type="SAM" id="SignalP"/>
    </source>
</evidence>
<name>E8U888_DEIML</name>
<evidence type="ECO:0000313" key="5">
    <source>
        <dbReference type="EMBL" id="ADV67277.1"/>
    </source>
</evidence>
<dbReference type="Proteomes" id="UP000008635">
    <property type="component" value="Chromosome"/>
</dbReference>
<dbReference type="PANTHER" id="PTHR11596">
    <property type="entry name" value="ALKALINE PHOSPHATASE"/>
    <property type="match status" value="1"/>
</dbReference>
<protein>
    <submittedName>
        <fullName evidence="5">Alkaline phosphatase</fullName>
    </submittedName>
</protein>
<feature type="binding site" evidence="2">
    <location>
        <position position="128"/>
    </location>
    <ligand>
        <name>Mg(2+)</name>
        <dbReference type="ChEBI" id="CHEBI:18420"/>
    </ligand>
</feature>
<feature type="active site" description="Phosphoserine intermediate" evidence="1">
    <location>
        <position position="180"/>
    </location>
</feature>
<dbReference type="OrthoDB" id="9794455at2"/>
<feature type="binding site" evidence="2">
    <location>
        <position position="241"/>
    </location>
    <ligand>
        <name>Mg(2+)</name>
        <dbReference type="ChEBI" id="CHEBI:18420"/>
    </ligand>
</feature>
<dbReference type="SUPFAM" id="SSF53649">
    <property type="entry name" value="Alkaline phosphatase-like"/>
    <property type="match status" value="1"/>
</dbReference>
<dbReference type="KEGG" id="dmr:Deima_1628"/>
<dbReference type="SMART" id="SM00098">
    <property type="entry name" value="alkPPc"/>
    <property type="match status" value="1"/>
</dbReference>
<keyword evidence="2" id="KW-0479">Metal-binding</keyword>
<keyword evidence="2" id="KW-0862">Zinc</keyword>
<dbReference type="STRING" id="709986.Deima_1628"/>
<evidence type="ECO:0000256" key="3">
    <source>
        <dbReference type="RuleBase" id="RU003946"/>
    </source>
</evidence>
<dbReference type="AlphaFoldDB" id="E8U888"/>
<comment type="cofactor">
    <cofactor evidence="2">
        <name>Zn(2+)</name>
        <dbReference type="ChEBI" id="CHEBI:29105"/>
    </cofactor>
    <text evidence="2">Binds 2 Zn(2+) ions.</text>
</comment>